<dbReference type="GO" id="GO:0003796">
    <property type="term" value="F:lysozyme activity"/>
    <property type="evidence" value="ECO:0007669"/>
    <property type="project" value="InterPro"/>
</dbReference>
<dbReference type="PROSITE" id="PS51904">
    <property type="entry name" value="GLYCOSYL_HYDROL_F25_2"/>
    <property type="match status" value="1"/>
</dbReference>
<reference evidence="1 2" key="1">
    <citation type="journal article" date="2011" name="J. Bacteriol.">
        <title>Genome sequence of Brevibacillus laterosporus LMG 15441, a pathogen of invertebrates.</title>
        <authorList>
            <person name="Djukic M."/>
            <person name="Poehlein A."/>
            <person name="Thurmer A."/>
            <person name="Daniel R."/>
        </authorList>
    </citation>
    <scope>NUCLEOTIDE SEQUENCE [LARGE SCALE GENOMIC DNA]</scope>
    <source>
        <strain evidence="1 2">LMG 15441</strain>
    </source>
</reference>
<dbReference type="GO" id="GO:0009253">
    <property type="term" value="P:peptidoglycan catabolic process"/>
    <property type="evidence" value="ECO:0007669"/>
    <property type="project" value="InterPro"/>
</dbReference>
<protein>
    <submittedName>
        <fullName evidence="1">Uncharacterized protein</fullName>
    </submittedName>
</protein>
<proteinExistence type="predicted"/>
<dbReference type="Gene3D" id="3.20.20.80">
    <property type="entry name" value="Glycosidases"/>
    <property type="match status" value="1"/>
</dbReference>
<dbReference type="KEGG" id="blr:BRLA_c024930"/>
<keyword evidence="2" id="KW-1185">Reference proteome</keyword>
<dbReference type="AlphaFoldDB" id="A0A075R6N1"/>
<sequence length="55" mass="6387">MLQAGNKNNMKIIDMSYHQGTIVWEKVAADGVKGAFIKECCQLRWYHPYSQKNIE</sequence>
<organism evidence="1 2">
    <name type="scientific">Brevibacillus laterosporus LMG 15441</name>
    <dbReference type="NCBI Taxonomy" id="1042163"/>
    <lineage>
        <taxon>Bacteria</taxon>
        <taxon>Bacillati</taxon>
        <taxon>Bacillota</taxon>
        <taxon>Bacilli</taxon>
        <taxon>Bacillales</taxon>
        <taxon>Paenibacillaceae</taxon>
        <taxon>Brevibacillus</taxon>
    </lineage>
</organism>
<accession>A0A075R6N1</accession>
<dbReference type="GO" id="GO:0016998">
    <property type="term" value="P:cell wall macromolecule catabolic process"/>
    <property type="evidence" value="ECO:0007669"/>
    <property type="project" value="InterPro"/>
</dbReference>
<dbReference type="InterPro" id="IPR002053">
    <property type="entry name" value="Glyco_hydro_25"/>
</dbReference>
<evidence type="ECO:0000313" key="2">
    <source>
        <dbReference type="Proteomes" id="UP000005850"/>
    </source>
</evidence>
<name>A0A075R6N1_BRELA</name>
<dbReference type="EMBL" id="CP007806">
    <property type="protein sequence ID" value="AIG26813.1"/>
    <property type="molecule type" value="Genomic_DNA"/>
</dbReference>
<evidence type="ECO:0000313" key="1">
    <source>
        <dbReference type="EMBL" id="AIG26813.1"/>
    </source>
</evidence>
<dbReference type="Proteomes" id="UP000005850">
    <property type="component" value="Chromosome"/>
</dbReference>
<gene>
    <name evidence="1" type="ORF">BRLA_c024930</name>
</gene>
<dbReference type="HOGENOM" id="CLU_3023028_0_0_9"/>